<proteinExistence type="predicted"/>
<accession>W9DQA9</accession>
<gene>
    <name evidence="1" type="ORF">MettiDRAFT_1020</name>
</gene>
<reference evidence="1 2" key="1">
    <citation type="submission" date="2013-08" db="EMBL/GenBank/DDBJ databases">
        <authorList>
            <consortium name="DOE Joint Genome Institute"/>
            <person name="Eisen J."/>
            <person name="Huntemann M."/>
            <person name="Han J."/>
            <person name="Chen A."/>
            <person name="Kyrpides N."/>
            <person name="Mavromatis K."/>
            <person name="Markowitz V."/>
            <person name="Palaniappan K."/>
            <person name="Ivanova N."/>
            <person name="Schaumberg A."/>
            <person name="Pati A."/>
            <person name="Liolios K."/>
            <person name="Nordberg H.P."/>
            <person name="Cantor M.N."/>
            <person name="Hua S.X."/>
            <person name="Woyke T."/>
        </authorList>
    </citation>
    <scope>NUCLEOTIDE SEQUENCE [LARGE SCALE GENOMIC DNA]</scope>
    <source>
        <strain evidence="1 2">DSM 2278</strain>
    </source>
</reference>
<comment type="caution">
    <text evidence="1">The sequence shown here is derived from an EMBL/GenBank/DDBJ whole genome shotgun (WGS) entry which is preliminary data.</text>
</comment>
<organism evidence="1 2">
    <name type="scientific">Methanolobus tindarius DSM 2278</name>
    <dbReference type="NCBI Taxonomy" id="1090322"/>
    <lineage>
        <taxon>Archaea</taxon>
        <taxon>Methanobacteriati</taxon>
        <taxon>Methanobacteriota</taxon>
        <taxon>Stenosarchaea group</taxon>
        <taxon>Methanomicrobia</taxon>
        <taxon>Methanosarcinales</taxon>
        <taxon>Methanosarcinaceae</taxon>
        <taxon>Methanolobus</taxon>
    </lineage>
</organism>
<dbReference type="EMBL" id="AZAJ01000001">
    <property type="protein sequence ID" value="ETA67593.1"/>
    <property type="molecule type" value="Genomic_DNA"/>
</dbReference>
<sequence length="47" mass="5682">MFYVYRNTHKYYMLSGEYLIYTTPSVVWPMQVGEWVPIIPTALYFVI</sequence>
<name>W9DQA9_METTI</name>
<keyword evidence="2" id="KW-1185">Reference proteome</keyword>
<evidence type="ECO:0000313" key="2">
    <source>
        <dbReference type="Proteomes" id="UP000019483"/>
    </source>
</evidence>
<evidence type="ECO:0000313" key="1">
    <source>
        <dbReference type="EMBL" id="ETA67593.1"/>
    </source>
</evidence>
<protein>
    <submittedName>
        <fullName evidence="1">Uncharacterized protein</fullName>
    </submittedName>
</protein>
<dbReference type="Proteomes" id="UP000019483">
    <property type="component" value="Unassembled WGS sequence"/>
</dbReference>
<dbReference type="AlphaFoldDB" id="W9DQA9"/>